<evidence type="ECO:0000256" key="1">
    <source>
        <dbReference type="ARBA" id="ARBA00006198"/>
    </source>
</evidence>
<dbReference type="Pfam" id="PF01869">
    <property type="entry name" value="BcrAD_BadFG"/>
    <property type="match status" value="1"/>
</dbReference>
<dbReference type="EnsemblMetazoa" id="XM_021057005.1">
    <property type="protein sequence ID" value="XP_020912664.1"/>
    <property type="gene ID" value="LOC110250408"/>
</dbReference>
<dbReference type="RefSeq" id="XP_020912664.1">
    <property type="nucleotide sequence ID" value="XM_021057005.1"/>
</dbReference>
<dbReference type="KEGG" id="epa:110250408"/>
<feature type="domain" description="ATPase BadF/BadG/BcrA/BcrD type" evidence="5">
    <location>
        <begin position="9"/>
        <end position="283"/>
    </location>
</feature>
<dbReference type="InterPro" id="IPR043129">
    <property type="entry name" value="ATPase_NBD"/>
</dbReference>
<dbReference type="OrthoDB" id="311172at2759"/>
<comment type="similarity">
    <text evidence="1">Belongs to the eukaryotic-type N-acetylglucosamine kinase family.</text>
</comment>
<dbReference type="InterPro" id="IPR002731">
    <property type="entry name" value="ATPase_BadF"/>
</dbReference>
<dbReference type="EC" id="2.7.1.59" evidence="2"/>
<evidence type="ECO:0000256" key="2">
    <source>
        <dbReference type="ARBA" id="ARBA00012122"/>
    </source>
</evidence>
<dbReference type="PANTHER" id="PTHR12862">
    <property type="entry name" value="BADF TYPE ATPASE DOMAIN-CONTAINING PROTEIN"/>
    <property type="match status" value="1"/>
</dbReference>
<protein>
    <recommendedName>
        <fullName evidence="3">N-acetyl-D-glucosamine kinase</fullName>
        <ecNumber evidence="2">2.7.1.59</ecNumber>
    </recommendedName>
    <alternativeName>
        <fullName evidence="4">GlcNAc kinase</fullName>
    </alternativeName>
</protein>
<evidence type="ECO:0000313" key="7">
    <source>
        <dbReference type="Proteomes" id="UP000887567"/>
    </source>
</evidence>
<dbReference type="OMA" id="IETRYDM"/>
<dbReference type="InterPro" id="IPR039758">
    <property type="entry name" value="NAGK-like"/>
</dbReference>
<evidence type="ECO:0000256" key="3">
    <source>
        <dbReference type="ARBA" id="ARBA00014974"/>
    </source>
</evidence>
<evidence type="ECO:0000259" key="5">
    <source>
        <dbReference type="Pfam" id="PF01869"/>
    </source>
</evidence>
<sequence length="341" mass="37160">MADETYFGGIEGGGTHSKAVILSKDGKIVGRSEGLGTNHWLVGMATCLERVNEMVEKAKIDAGIDITLPLTSLGLSLSGLDQKQQEDEAIQTMKTKYPNCSINFDTCVDTVGAIYTAFESGGVVLIAGTGSNCQLLNPNGETYHCGGWGHLLGDEGSAYWIAHKAIKTVFDADDGLVSPPFDATYIRKAMYDFFKIKDQYGLLEHAYKSFEKSKFALFCKRIADGANNDNDPLCKHIFELAGRDLGSHVKALTPRIDKSLIDRSGGLQILCVGSVWKSWELLKSGFIETLQGNDQTPVIKSFTLYRLKESCAVGAAVLGAKVINHKIDINYNQTIEVLFSL</sequence>
<organism evidence="6 7">
    <name type="scientific">Exaiptasia diaphana</name>
    <name type="common">Tropical sea anemone</name>
    <name type="synonym">Aiptasia pulchella</name>
    <dbReference type="NCBI Taxonomy" id="2652724"/>
    <lineage>
        <taxon>Eukaryota</taxon>
        <taxon>Metazoa</taxon>
        <taxon>Cnidaria</taxon>
        <taxon>Anthozoa</taxon>
        <taxon>Hexacorallia</taxon>
        <taxon>Actiniaria</taxon>
        <taxon>Aiptasiidae</taxon>
        <taxon>Exaiptasia</taxon>
    </lineage>
</organism>
<dbReference type="AlphaFoldDB" id="A0A913Y0E0"/>
<dbReference type="PANTHER" id="PTHR12862:SF0">
    <property type="entry name" value="N-ACETYL-D-GLUCOSAMINE KINASE"/>
    <property type="match status" value="1"/>
</dbReference>
<dbReference type="Proteomes" id="UP000887567">
    <property type="component" value="Unplaced"/>
</dbReference>
<accession>A0A913Y0E0</accession>
<evidence type="ECO:0000313" key="6">
    <source>
        <dbReference type="EnsemblMetazoa" id="XP_020912664.1"/>
    </source>
</evidence>
<dbReference type="SUPFAM" id="SSF53067">
    <property type="entry name" value="Actin-like ATPase domain"/>
    <property type="match status" value="2"/>
</dbReference>
<dbReference type="GO" id="GO:0045127">
    <property type="term" value="F:N-acetylglucosamine kinase activity"/>
    <property type="evidence" value="ECO:0007669"/>
    <property type="project" value="UniProtKB-EC"/>
</dbReference>
<reference evidence="6" key="1">
    <citation type="submission" date="2022-11" db="UniProtKB">
        <authorList>
            <consortium name="EnsemblMetazoa"/>
        </authorList>
    </citation>
    <scope>IDENTIFICATION</scope>
</reference>
<keyword evidence="7" id="KW-1185">Reference proteome</keyword>
<dbReference type="Gene3D" id="3.30.420.40">
    <property type="match status" value="1"/>
</dbReference>
<name>A0A913Y0E0_EXADI</name>
<evidence type="ECO:0000256" key="4">
    <source>
        <dbReference type="ARBA" id="ARBA00031123"/>
    </source>
</evidence>
<proteinExistence type="inferred from homology"/>
<dbReference type="CDD" id="cd24078">
    <property type="entry name" value="ASKHA_NBD_NAGK_meta"/>
    <property type="match status" value="1"/>
</dbReference>
<dbReference type="GeneID" id="110250408"/>